<feature type="region of interest" description="Disordered" evidence="3">
    <location>
        <begin position="378"/>
        <end position="530"/>
    </location>
</feature>
<organism evidence="5 6">
    <name type="scientific">Capronia epimyces CBS 606.96</name>
    <dbReference type="NCBI Taxonomy" id="1182542"/>
    <lineage>
        <taxon>Eukaryota</taxon>
        <taxon>Fungi</taxon>
        <taxon>Dikarya</taxon>
        <taxon>Ascomycota</taxon>
        <taxon>Pezizomycotina</taxon>
        <taxon>Eurotiomycetes</taxon>
        <taxon>Chaetothyriomycetidae</taxon>
        <taxon>Chaetothyriales</taxon>
        <taxon>Herpotrichiellaceae</taxon>
        <taxon>Capronia</taxon>
    </lineage>
</organism>
<evidence type="ECO:0000313" key="6">
    <source>
        <dbReference type="Proteomes" id="UP000019478"/>
    </source>
</evidence>
<proteinExistence type="predicted"/>
<dbReference type="AlphaFoldDB" id="W9YX89"/>
<evidence type="ECO:0000313" key="5">
    <source>
        <dbReference type="EMBL" id="EXJ86894.1"/>
    </source>
</evidence>
<feature type="compositionally biased region" description="Polar residues" evidence="3">
    <location>
        <begin position="427"/>
        <end position="454"/>
    </location>
</feature>
<feature type="domain" description="C3H1-type" evidence="4">
    <location>
        <begin position="586"/>
        <end position="613"/>
    </location>
</feature>
<feature type="region of interest" description="Disordered" evidence="3">
    <location>
        <begin position="295"/>
        <end position="358"/>
    </location>
</feature>
<dbReference type="InterPro" id="IPR057654">
    <property type="entry name" value="Znf-CCCH_tandem"/>
</dbReference>
<feature type="compositionally biased region" description="Pro residues" evidence="3">
    <location>
        <begin position="333"/>
        <end position="345"/>
    </location>
</feature>
<sequence length="687" mass="75796">MADGEVQLSTGLKALAKQHEAYKVKAAEEHELVEKLLKLLDEKEQTLENLKSDLDDQTESRRRWQKRAIDIESRITSVQHVLVLLDGNQHFFKHGLIRAGTSGAREAVGTLLADVRDFARSQHKNDLPENISVVVHIFSDVGRLAQDLSAANLLPDPDQLWTFIQDVCKIEPGITISDCGAGHEAVDAKVKHFYELFIENCHCRHIFLALGHESEYYNILQLYSDDDYTKSKTSLVQPELGFPSGVTIPFHTVNLSPLSSVPSSEGFGESAHKINGEVSVRQWDDGPEHQALVSNVSEAKSVPNTTPRTAFHDPQIRPSASIIVSNGPTEQKLPPPPSPSPPTQPHPAQSVDTTPAREERNGVANDIQEASLAGVVKLESSAHSSSNSNKTAEQSWETTPSGHTYVPLPIQGAWGDEGAEEDGAADNQKSFNQTGTWTSHPIRSYHNSNTNGTQKLGWRQERASSGAYTAPTRRGGRRVPKQFEGSWDDMVEQEQPPSHQSIHGSSPTLASPATPTATPATASKPKPKVNGFVPAAFERQVVTMAEPNPNERPIRSPIALNQFDQRLDLKLPRPAPADEEHFQLRSRNRRLCNEQHLRQSCNNPQCPYDHEPISDGVYLALRHKARNLPCSVGPKCRRHDCFGSHHCPNVSNSTSCGRPNCPYQARMHDTTDLVIVATIEPPPREVS</sequence>
<dbReference type="PROSITE" id="PS50103">
    <property type="entry name" value="ZF_C3H1"/>
    <property type="match status" value="1"/>
</dbReference>
<feature type="compositionally biased region" description="Low complexity" evidence="3">
    <location>
        <begin position="505"/>
        <end position="524"/>
    </location>
</feature>
<dbReference type="EMBL" id="AMGY01000003">
    <property type="protein sequence ID" value="EXJ86894.1"/>
    <property type="molecule type" value="Genomic_DNA"/>
</dbReference>
<dbReference type="STRING" id="1182542.W9YX89"/>
<feature type="compositionally biased region" description="Polar residues" evidence="3">
    <location>
        <begin position="295"/>
        <end position="308"/>
    </location>
</feature>
<comment type="caution">
    <text evidence="5">The sequence shown here is derived from an EMBL/GenBank/DDBJ whole genome shotgun (WGS) entry which is preliminary data.</text>
</comment>
<feature type="zinc finger region" description="C3H1-type" evidence="1">
    <location>
        <begin position="586"/>
        <end position="613"/>
    </location>
</feature>
<feature type="coiled-coil region" evidence="2">
    <location>
        <begin position="26"/>
        <end position="67"/>
    </location>
</feature>
<dbReference type="Pfam" id="PF25543">
    <property type="entry name" value="zf-CCCH_tandem"/>
    <property type="match status" value="1"/>
</dbReference>
<keyword evidence="1" id="KW-0863">Zinc-finger</keyword>
<dbReference type="Pfam" id="PF25542">
    <property type="entry name" value="zf-CCCH_12"/>
    <property type="match status" value="1"/>
</dbReference>
<dbReference type="eggNOG" id="ENOG502S56J">
    <property type="taxonomic scope" value="Eukaryota"/>
</dbReference>
<feature type="compositionally biased region" description="Polar residues" evidence="3">
    <location>
        <begin position="495"/>
        <end position="504"/>
    </location>
</feature>
<name>W9YX89_9EURO</name>
<protein>
    <recommendedName>
        <fullName evidence="4">C3H1-type domain-containing protein</fullName>
    </recommendedName>
</protein>
<gene>
    <name evidence="5" type="ORF">A1O3_03848</name>
</gene>
<evidence type="ECO:0000256" key="1">
    <source>
        <dbReference type="PROSITE-ProRule" id="PRU00723"/>
    </source>
</evidence>
<dbReference type="OrthoDB" id="2270193at2759"/>
<reference evidence="5 6" key="1">
    <citation type="submission" date="2013-03" db="EMBL/GenBank/DDBJ databases">
        <title>The Genome Sequence of Capronia epimyces CBS 606.96.</title>
        <authorList>
            <consortium name="The Broad Institute Genomics Platform"/>
            <person name="Cuomo C."/>
            <person name="de Hoog S."/>
            <person name="Gorbushina A."/>
            <person name="Walker B."/>
            <person name="Young S.K."/>
            <person name="Zeng Q."/>
            <person name="Gargeya S."/>
            <person name="Fitzgerald M."/>
            <person name="Haas B."/>
            <person name="Abouelleil A."/>
            <person name="Allen A.W."/>
            <person name="Alvarado L."/>
            <person name="Arachchi H.M."/>
            <person name="Berlin A.M."/>
            <person name="Chapman S.B."/>
            <person name="Gainer-Dewar J."/>
            <person name="Goldberg J."/>
            <person name="Griggs A."/>
            <person name="Gujja S."/>
            <person name="Hansen M."/>
            <person name="Howarth C."/>
            <person name="Imamovic A."/>
            <person name="Ireland A."/>
            <person name="Larimer J."/>
            <person name="McCowan C."/>
            <person name="Murphy C."/>
            <person name="Pearson M."/>
            <person name="Poon T.W."/>
            <person name="Priest M."/>
            <person name="Roberts A."/>
            <person name="Saif S."/>
            <person name="Shea T."/>
            <person name="Sisk P."/>
            <person name="Sykes S."/>
            <person name="Wortman J."/>
            <person name="Nusbaum C."/>
            <person name="Birren B."/>
        </authorList>
    </citation>
    <scope>NUCLEOTIDE SEQUENCE [LARGE SCALE GENOMIC DNA]</scope>
    <source>
        <strain evidence="5 6">CBS 606.96</strain>
    </source>
</reference>
<dbReference type="InterPro" id="IPR057683">
    <property type="entry name" value="DUF7923"/>
</dbReference>
<dbReference type="HOGENOM" id="CLU_026575_0_0_1"/>
<accession>W9YX89</accession>
<dbReference type="GO" id="GO:0008270">
    <property type="term" value="F:zinc ion binding"/>
    <property type="evidence" value="ECO:0007669"/>
    <property type="project" value="UniProtKB-KW"/>
</dbReference>
<dbReference type="PANTHER" id="PTHR37543">
    <property type="entry name" value="CCCH ZINC FINGER DNA BINDING PROTEIN (AFU_ORTHOLOGUE AFUA_5G12760)"/>
    <property type="match status" value="1"/>
</dbReference>
<evidence type="ECO:0000256" key="2">
    <source>
        <dbReference type="SAM" id="Coils"/>
    </source>
</evidence>
<dbReference type="PANTHER" id="PTHR37543:SF1">
    <property type="entry name" value="CCCH ZINC FINGER DNA BINDING PROTEIN (AFU_ORTHOLOGUE AFUA_5G12760)"/>
    <property type="match status" value="1"/>
</dbReference>
<feature type="compositionally biased region" description="Polar residues" evidence="3">
    <location>
        <begin position="390"/>
        <end position="402"/>
    </location>
</feature>
<dbReference type="RefSeq" id="XP_007732173.1">
    <property type="nucleotide sequence ID" value="XM_007733983.1"/>
</dbReference>
<dbReference type="Proteomes" id="UP000019478">
    <property type="component" value="Unassembled WGS sequence"/>
</dbReference>
<keyword evidence="1" id="KW-0862">Zinc</keyword>
<keyword evidence="2" id="KW-0175">Coiled coil</keyword>
<keyword evidence="6" id="KW-1185">Reference proteome</keyword>
<dbReference type="GeneID" id="19167973"/>
<keyword evidence="1" id="KW-0479">Metal-binding</keyword>
<evidence type="ECO:0000256" key="3">
    <source>
        <dbReference type="SAM" id="MobiDB-lite"/>
    </source>
</evidence>
<dbReference type="Pfam" id="PF25540">
    <property type="entry name" value="DUF7923"/>
    <property type="match status" value="1"/>
</dbReference>
<evidence type="ECO:0000259" key="4">
    <source>
        <dbReference type="PROSITE" id="PS50103"/>
    </source>
</evidence>
<dbReference type="InterPro" id="IPR000571">
    <property type="entry name" value="Znf_CCCH"/>
</dbReference>